<dbReference type="EMBL" id="JBHRVQ010000001">
    <property type="protein sequence ID" value="MFC3387038.1"/>
    <property type="molecule type" value="Genomic_DNA"/>
</dbReference>
<feature type="transmembrane region" description="Helical" evidence="1">
    <location>
        <begin position="100"/>
        <end position="121"/>
    </location>
</feature>
<accession>A0ABV7N2F0</accession>
<keyword evidence="3" id="KW-1185">Reference proteome</keyword>
<proteinExistence type="predicted"/>
<feature type="transmembrane region" description="Helical" evidence="1">
    <location>
        <begin position="141"/>
        <end position="159"/>
    </location>
</feature>
<feature type="transmembrane region" description="Helical" evidence="1">
    <location>
        <begin position="64"/>
        <end position="88"/>
    </location>
</feature>
<dbReference type="InterPro" id="IPR018719">
    <property type="entry name" value="DUF2243_membrane"/>
</dbReference>
<evidence type="ECO:0000313" key="2">
    <source>
        <dbReference type="EMBL" id="MFC3387038.1"/>
    </source>
</evidence>
<name>A0ABV7N2F0_9STAP</name>
<keyword evidence="1" id="KW-1133">Transmembrane helix</keyword>
<gene>
    <name evidence="2" type="ORF">ACFOEO_00265</name>
</gene>
<evidence type="ECO:0000313" key="3">
    <source>
        <dbReference type="Proteomes" id="UP001595637"/>
    </source>
</evidence>
<comment type="caution">
    <text evidence="2">The sequence shown here is derived from an EMBL/GenBank/DDBJ whole genome shotgun (WGS) entry which is preliminary data.</text>
</comment>
<feature type="transmembrane region" description="Helical" evidence="1">
    <location>
        <begin position="29"/>
        <end position="52"/>
    </location>
</feature>
<sequence length="167" mass="18782">MSRVWKDKLKPKGVVEMSKQQTPDIRRNVVSGVFFGIGFMALVDEIIFHQLLQWHHFYDRATPYIGILSDGLLNAFALFAIVLGLFMFADLNRKGTRHMATWTAASFIGLGGFQLIDGIINHKMLQVHQVRYGVEPLPYNLAWNISGALLLIIGIILMIKAGKQRSG</sequence>
<protein>
    <submittedName>
        <fullName evidence="2">DUF2243 domain-containing protein</fullName>
    </submittedName>
</protein>
<dbReference type="Pfam" id="PF10002">
    <property type="entry name" value="DUF2243"/>
    <property type="match status" value="1"/>
</dbReference>
<keyword evidence="1" id="KW-0472">Membrane</keyword>
<organism evidence="2 3">
    <name type="scientific">Salinicoccus sesuvii</name>
    <dbReference type="NCBI Taxonomy" id="868281"/>
    <lineage>
        <taxon>Bacteria</taxon>
        <taxon>Bacillati</taxon>
        <taxon>Bacillota</taxon>
        <taxon>Bacilli</taxon>
        <taxon>Bacillales</taxon>
        <taxon>Staphylococcaceae</taxon>
        <taxon>Salinicoccus</taxon>
    </lineage>
</organism>
<dbReference type="RefSeq" id="WP_380650491.1">
    <property type="nucleotide sequence ID" value="NZ_JBHRVQ010000001.1"/>
</dbReference>
<evidence type="ECO:0000256" key="1">
    <source>
        <dbReference type="SAM" id="Phobius"/>
    </source>
</evidence>
<keyword evidence="1" id="KW-0812">Transmembrane</keyword>
<dbReference type="Proteomes" id="UP001595637">
    <property type="component" value="Unassembled WGS sequence"/>
</dbReference>
<reference evidence="3" key="1">
    <citation type="journal article" date="2019" name="Int. J. Syst. Evol. Microbiol.">
        <title>The Global Catalogue of Microorganisms (GCM) 10K type strain sequencing project: providing services to taxonomists for standard genome sequencing and annotation.</title>
        <authorList>
            <consortium name="The Broad Institute Genomics Platform"/>
            <consortium name="The Broad Institute Genome Sequencing Center for Infectious Disease"/>
            <person name="Wu L."/>
            <person name="Ma J."/>
        </authorList>
    </citation>
    <scope>NUCLEOTIDE SEQUENCE [LARGE SCALE GENOMIC DNA]</scope>
    <source>
        <strain evidence="3">CCM 7756</strain>
    </source>
</reference>